<organism evidence="15 16">
    <name type="scientific">Hymenolepis diminuta</name>
    <name type="common">Rat tapeworm</name>
    <dbReference type="NCBI Taxonomy" id="6216"/>
    <lineage>
        <taxon>Eukaryota</taxon>
        <taxon>Metazoa</taxon>
        <taxon>Spiralia</taxon>
        <taxon>Lophotrochozoa</taxon>
        <taxon>Platyhelminthes</taxon>
        <taxon>Cestoda</taxon>
        <taxon>Eucestoda</taxon>
        <taxon>Cyclophyllidea</taxon>
        <taxon>Hymenolepididae</taxon>
        <taxon>Hymenolepis</taxon>
    </lineage>
</organism>
<dbReference type="GO" id="GO:0005667">
    <property type="term" value="C:transcription regulator complex"/>
    <property type="evidence" value="ECO:0007669"/>
    <property type="project" value="TreeGrafter"/>
</dbReference>
<dbReference type="InterPro" id="IPR000197">
    <property type="entry name" value="Znf_TAZ"/>
</dbReference>
<dbReference type="GO" id="GO:0000123">
    <property type="term" value="C:histone acetyltransferase complex"/>
    <property type="evidence" value="ECO:0007669"/>
    <property type="project" value="TreeGrafter"/>
</dbReference>
<protein>
    <recommendedName>
        <fullName evidence="2">histone acetyltransferase</fullName>
        <ecNumber evidence="2">2.3.1.48</ecNumber>
    </recommendedName>
</protein>
<dbReference type="GO" id="GO:0031490">
    <property type="term" value="F:chromatin DNA binding"/>
    <property type="evidence" value="ECO:0007669"/>
    <property type="project" value="TreeGrafter"/>
</dbReference>
<feature type="domain" description="TAZ-type" evidence="13">
    <location>
        <begin position="26"/>
        <end position="108"/>
    </location>
</feature>
<dbReference type="AlphaFoldDB" id="A0A564YWX1"/>
<comment type="catalytic activity">
    <reaction evidence="11">
        <text>L-lysyl-[protein] + acetyl-CoA = N(6)-acetyl-L-lysyl-[protein] + CoA + H(+)</text>
        <dbReference type="Rhea" id="RHEA:45948"/>
        <dbReference type="Rhea" id="RHEA-COMP:9752"/>
        <dbReference type="Rhea" id="RHEA-COMP:10731"/>
        <dbReference type="ChEBI" id="CHEBI:15378"/>
        <dbReference type="ChEBI" id="CHEBI:29969"/>
        <dbReference type="ChEBI" id="CHEBI:57287"/>
        <dbReference type="ChEBI" id="CHEBI:57288"/>
        <dbReference type="ChEBI" id="CHEBI:61930"/>
        <dbReference type="EC" id="2.3.1.48"/>
    </reaction>
</comment>
<dbReference type="Gene3D" id="1.20.1020.10">
    <property type="entry name" value="TAZ domain"/>
    <property type="match status" value="1"/>
</dbReference>
<keyword evidence="9" id="KW-0804">Transcription</keyword>
<evidence type="ECO:0000256" key="6">
    <source>
        <dbReference type="ARBA" id="ARBA00022833"/>
    </source>
</evidence>
<evidence type="ECO:0000313" key="15">
    <source>
        <dbReference type="EMBL" id="VUZ51745.1"/>
    </source>
</evidence>
<evidence type="ECO:0000256" key="7">
    <source>
        <dbReference type="ARBA" id="ARBA00022853"/>
    </source>
</evidence>
<dbReference type="Gene3D" id="1.10.246.20">
    <property type="entry name" value="Coactivator CBP, KIX domain"/>
    <property type="match status" value="1"/>
</dbReference>
<dbReference type="EC" id="2.3.1.48" evidence="2"/>
<feature type="domain" description="KIX" evidence="14">
    <location>
        <begin position="123"/>
        <end position="201"/>
    </location>
</feature>
<dbReference type="PROSITE" id="PS50134">
    <property type="entry name" value="ZF_TAZ"/>
    <property type="match status" value="1"/>
</dbReference>
<dbReference type="InterPro" id="IPR013178">
    <property type="entry name" value="Histone_AcTrfase_Rtt109/CBP"/>
</dbReference>
<reference evidence="15 16" key="1">
    <citation type="submission" date="2019-07" db="EMBL/GenBank/DDBJ databases">
        <authorList>
            <person name="Jastrzebski P J."/>
            <person name="Paukszto L."/>
            <person name="Jastrzebski P J."/>
        </authorList>
    </citation>
    <scope>NUCLEOTIDE SEQUENCE [LARGE SCALE GENOMIC DNA]</scope>
    <source>
        <strain evidence="15 16">WMS-il1</strain>
    </source>
</reference>
<evidence type="ECO:0000256" key="8">
    <source>
        <dbReference type="ARBA" id="ARBA00023015"/>
    </source>
</evidence>
<dbReference type="InterPro" id="IPR035898">
    <property type="entry name" value="TAZ_dom_sf"/>
</dbReference>
<dbReference type="SMART" id="SM00551">
    <property type="entry name" value="ZnF_TAZ"/>
    <property type="match status" value="1"/>
</dbReference>
<keyword evidence="8" id="KW-0805">Transcription regulation</keyword>
<dbReference type="GO" id="GO:0004402">
    <property type="term" value="F:histone acetyltransferase activity"/>
    <property type="evidence" value="ECO:0007669"/>
    <property type="project" value="InterPro"/>
</dbReference>
<dbReference type="GO" id="GO:0008270">
    <property type="term" value="F:zinc ion binding"/>
    <property type="evidence" value="ECO:0007669"/>
    <property type="project" value="UniProtKB-KW"/>
</dbReference>
<evidence type="ECO:0000256" key="3">
    <source>
        <dbReference type="ARBA" id="ARBA00022679"/>
    </source>
</evidence>
<proteinExistence type="predicted"/>
<sequence>MNFTLWSNDANPLRIPAHGSMAEFWSKERPSVFYQYLRWLLHALWCVSTTTRRKVCNDPRCIQLRPVASHVRGCNAENCSVDYCKLSKRTISHWNECHRKDCLKCREMYEAFKGRFEPDVTMNPQPNPNLSLTKSQRCDIIKRIIERFYPNPDYSDMNDERLEKEILRARIIEGQMYREAKSHDDYTHGMEEEIVKIIGPP</sequence>
<evidence type="ECO:0000256" key="2">
    <source>
        <dbReference type="ARBA" id="ARBA00013184"/>
    </source>
</evidence>
<accession>A0A564YWX1</accession>
<gene>
    <name evidence="15" type="ORF">WMSIL1_LOCUS10276</name>
</gene>
<dbReference type="InterPro" id="IPR036529">
    <property type="entry name" value="KIX_dom_sf"/>
</dbReference>
<keyword evidence="6 12" id="KW-0862">Zinc</keyword>
<keyword evidence="5 12" id="KW-0863">Zinc-finger</keyword>
<dbReference type="GO" id="GO:0045944">
    <property type="term" value="P:positive regulation of transcription by RNA polymerase II"/>
    <property type="evidence" value="ECO:0007669"/>
    <property type="project" value="TreeGrafter"/>
</dbReference>
<evidence type="ECO:0000256" key="5">
    <source>
        <dbReference type="ARBA" id="ARBA00022771"/>
    </source>
</evidence>
<evidence type="ECO:0000256" key="4">
    <source>
        <dbReference type="ARBA" id="ARBA00022723"/>
    </source>
</evidence>
<evidence type="ECO:0000256" key="12">
    <source>
        <dbReference type="PROSITE-ProRule" id="PRU00203"/>
    </source>
</evidence>
<comment type="subcellular location">
    <subcellularLocation>
        <location evidence="1">Nucleus</location>
    </subcellularLocation>
</comment>
<feature type="zinc finger region" description="TAZ-type" evidence="12">
    <location>
        <begin position="26"/>
        <end position="108"/>
    </location>
</feature>
<dbReference type="SUPFAM" id="SSF57933">
    <property type="entry name" value="TAZ domain"/>
    <property type="match status" value="1"/>
</dbReference>
<dbReference type="Pfam" id="PF02172">
    <property type="entry name" value="KIX"/>
    <property type="match status" value="1"/>
</dbReference>
<keyword evidence="4 12" id="KW-0479">Metal-binding</keyword>
<dbReference type="GO" id="GO:0005634">
    <property type="term" value="C:nucleus"/>
    <property type="evidence" value="ECO:0007669"/>
    <property type="project" value="UniProtKB-SubCell"/>
</dbReference>
<evidence type="ECO:0000256" key="9">
    <source>
        <dbReference type="ARBA" id="ARBA00023163"/>
    </source>
</evidence>
<dbReference type="InterPro" id="IPR003101">
    <property type="entry name" value="KIX_dom"/>
</dbReference>
<evidence type="ECO:0000256" key="11">
    <source>
        <dbReference type="ARBA" id="ARBA00048017"/>
    </source>
</evidence>
<evidence type="ECO:0000313" key="16">
    <source>
        <dbReference type="Proteomes" id="UP000321570"/>
    </source>
</evidence>
<dbReference type="PANTHER" id="PTHR13808:SF1">
    <property type="entry name" value="HISTONE ACETYLTRANSFERASE"/>
    <property type="match status" value="1"/>
</dbReference>
<dbReference type="SUPFAM" id="SSF47040">
    <property type="entry name" value="Kix domain of CBP (creb binding protein)"/>
    <property type="match status" value="1"/>
</dbReference>
<keyword evidence="10" id="KW-0539">Nucleus</keyword>
<keyword evidence="7" id="KW-0156">Chromatin regulator</keyword>
<dbReference type="Proteomes" id="UP000321570">
    <property type="component" value="Unassembled WGS sequence"/>
</dbReference>
<dbReference type="PROSITE" id="PS50952">
    <property type="entry name" value="KIX"/>
    <property type="match status" value="1"/>
</dbReference>
<evidence type="ECO:0000256" key="10">
    <source>
        <dbReference type="ARBA" id="ARBA00023242"/>
    </source>
</evidence>
<evidence type="ECO:0000259" key="14">
    <source>
        <dbReference type="PROSITE" id="PS50952"/>
    </source>
</evidence>
<keyword evidence="3" id="KW-0808">Transferase</keyword>
<dbReference type="EMBL" id="CABIJS010000444">
    <property type="protein sequence ID" value="VUZ51745.1"/>
    <property type="molecule type" value="Genomic_DNA"/>
</dbReference>
<keyword evidence="16" id="KW-1185">Reference proteome</keyword>
<dbReference type="GO" id="GO:0003713">
    <property type="term" value="F:transcription coactivator activity"/>
    <property type="evidence" value="ECO:0007669"/>
    <property type="project" value="TreeGrafter"/>
</dbReference>
<dbReference type="Pfam" id="PF02135">
    <property type="entry name" value="zf-TAZ"/>
    <property type="match status" value="1"/>
</dbReference>
<evidence type="ECO:0000259" key="13">
    <source>
        <dbReference type="PROSITE" id="PS50134"/>
    </source>
</evidence>
<name>A0A564YWX1_HYMDI</name>
<evidence type="ECO:0000256" key="1">
    <source>
        <dbReference type="ARBA" id="ARBA00004123"/>
    </source>
</evidence>
<dbReference type="PANTHER" id="PTHR13808">
    <property type="entry name" value="CBP/P300-RELATED"/>
    <property type="match status" value="1"/>
</dbReference>